<dbReference type="FunCoup" id="A0A543ATS3">
    <property type="interactions" value="282"/>
</dbReference>
<dbReference type="SUPFAM" id="SSF51735">
    <property type="entry name" value="NAD(P)-binding Rossmann-fold domains"/>
    <property type="match status" value="1"/>
</dbReference>
<evidence type="ECO:0000313" key="5">
    <source>
        <dbReference type="EMBL" id="TQL75959.1"/>
    </source>
</evidence>
<dbReference type="InterPro" id="IPR051265">
    <property type="entry name" value="HIBADH-related_NP60_sf"/>
</dbReference>
<evidence type="ECO:0000259" key="4">
    <source>
        <dbReference type="Pfam" id="PF03446"/>
    </source>
</evidence>
<dbReference type="InterPro" id="IPR008927">
    <property type="entry name" value="6-PGluconate_DH-like_C_sf"/>
</dbReference>
<evidence type="ECO:0000313" key="6">
    <source>
        <dbReference type="Proteomes" id="UP000317043"/>
    </source>
</evidence>
<dbReference type="Gene3D" id="1.10.1040.10">
    <property type="entry name" value="N-(1-d-carboxylethyl)-l-norvaline Dehydrogenase, domain 2"/>
    <property type="match status" value="1"/>
</dbReference>
<comment type="caution">
    <text evidence="5">The sequence shown here is derived from an EMBL/GenBank/DDBJ whole genome shotgun (WGS) entry which is preliminary data.</text>
</comment>
<dbReference type="OrthoDB" id="3185659at2"/>
<dbReference type="InterPro" id="IPR013328">
    <property type="entry name" value="6PGD_dom2"/>
</dbReference>
<keyword evidence="2" id="KW-0560">Oxidoreductase</keyword>
<organism evidence="5 6">
    <name type="scientific">Stackebrandtia endophytica</name>
    <dbReference type="NCBI Taxonomy" id="1496996"/>
    <lineage>
        <taxon>Bacteria</taxon>
        <taxon>Bacillati</taxon>
        <taxon>Actinomycetota</taxon>
        <taxon>Actinomycetes</taxon>
        <taxon>Glycomycetales</taxon>
        <taxon>Glycomycetaceae</taxon>
        <taxon>Stackebrandtia</taxon>
    </lineage>
</organism>
<reference evidence="5 6" key="1">
    <citation type="submission" date="2019-06" db="EMBL/GenBank/DDBJ databases">
        <title>Sequencing the genomes of 1000 actinobacteria strains.</title>
        <authorList>
            <person name="Klenk H.-P."/>
        </authorList>
    </citation>
    <scope>NUCLEOTIDE SEQUENCE [LARGE SCALE GENOMIC DNA]</scope>
    <source>
        <strain evidence="5 6">DSM 45928</strain>
    </source>
</reference>
<keyword evidence="6" id="KW-1185">Reference proteome</keyword>
<dbReference type="InterPro" id="IPR015815">
    <property type="entry name" value="HIBADH-related"/>
</dbReference>
<sequence length="273" mass="27724">MSRVTVLGTGHMGSAMVKRLISQGIEVSMWNRTRSRLTPLVELGATAHDSPAKAVVNAEVVITALTDGAAVNGILGEAAPGLSKGTVIAETSTIGPMAVTDLHGRLPDYVHLVDAPVLGSVPAIKAGNLTILAGGDKAAVAVVAAALQPLGTVKHLGPIGTAAAAKLIANTAMVNCLNVLTEAQQLAASLGVSPELTDDLLGAGPLSKSVARRDATGARFAVDLAAKDLRLALDIADLPISATTVEHLDAASAIGLGDHDLAVIAHRDRHIHH</sequence>
<dbReference type="InParanoid" id="A0A543ATS3"/>
<feature type="active site" evidence="3">
    <location>
        <position position="166"/>
    </location>
</feature>
<dbReference type="GO" id="GO:0050661">
    <property type="term" value="F:NADP binding"/>
    <property type="evidence" value="ECO:0007669"/>
    <property type="project" value="InterPro"/>
</dbReference>
<dbReference type="InterPro" id="IPR036291">
    <property type="entry name" value="NAD(P)-bd_dom_sf"/>
</dbReference>
<dbReference type="GO" id="GO:0016491">
    <property type="term" value="F:oxidoreductase activity"/>
    <property type="evidence" value="ECO:0007669"/>
    <property type="project" value="UniProtKB-KW"/>
</dbReference>
<dbReference type="SUPFAM" id="SSF48179">
    <property type="entry name" value="6-phosphogluconate dehydrogenase C-terminal domain-like"/>
    <property type="match status" value="1"/>
</dbReference>
<protein>
    <submittedName>
        <fullName evidence="5">3-hydroxyisobutyrate dehydrogenase</fullName>
    </submittedName>
</protein>
<dbReference type="EMBL" id="VFOW01000001">
    <property type="protein sequence ID" value="TQL75959.1"/>
    <property type="molecule type" value="Genomic_DNA"/>
</dbReference>
<dbReference type="Proteomes" id="UP000317043">
    <property type="component" value="Unassembled WGS sequence"/>
</dbReference>
<name>A0A543ATS3_9ACTN</name>
<feature type="domain" description="6-phosphogluconate dehydrogenase NADP-binding" evidence="4">
    <location>
        <begin position="4"/>
        <end position="152"/>
    </location>
</feature>
<evidence type="ECO:0000256" key="2">
    <source>
        <dbReference type="ARBA" id="ARBA00023002"/>
    </source>
</evidence>
<dbReference type="InterPro" id="IPR006115">
    <property type="entry name" value="6PGDH_NADP-bd"/>
</dbReference>
<dbReference type="RefSeq" id="WP_142036645.1">
    <property type="nucleotide sequence ID" value="NZ_JBHTGS010000001.1"/>
</dbReference>
<evidence type="ECO:0000256" key="3">
    <source>
        <dbReference type="PIRSR" id="PIRSR000103-1"/>
    </source>
</evidence>
<proteinExistence type="inferred from homology"/>
<dbReference type="PANTHER" id="PTHR43580:SF2">
    <property type="entry name" value="CYTOKINE-LIKE NUCLEAR FACTOR N-PAC"/>
    <property type="match status" value="1"/>
</dbReference>
<accession>A0A543ATS3</accession>
<dbReference type="Pfam" id="PF03446">
    <property type="entry name" value="NAD_binding_2"/>
    <property type="match status" value="1"/>
</dbReference>
<dbReference type="Gene3D" id="3.40.50.720">
    <property type="entry name" value="NAD(P)-binding Rossmann-like Domain"/>
    <property type="match status" value="1"/>
</dbReference>
<gene>
    <name evidence="5" type="ORF">FB566_1478</name>
</gene>
<dbReference type="PANTHER" id="PTHR43580">
    <property type="entry name" value="OXIDOREDUCTASE GLYR1-RELATED"/>
    <property type="match status" value="1"/>
</dbReference>
<dbReference type="PIRSF" id="PIRSF000103">
    <property type="entry name" value="HIBADH"/>
    <property type="match status" value="1"/>
</dbReference>
<comment type="similarity">
    <text evidence="1">Belongs to the HIBADH-related family.</text>
</comment>
<evidence type="ECO:0000256" key="1">
    <source>
        <dbReference type="ARBA" id="ARBA00009080"/>
    </source>
</evidence>
<dbReference type="AlphaFoldDB" id="A0A543ATS3"/>